<dbReference type="SUPFAM" id="SSF53223">
    <property type="entry name" value="Aminoacid dehydrogenase-like, N-terminal domain"/>
    <property type="match status" value="1"/>
</dbReference>
<feature type="domain" description="Tetrahydrofolate dehydrogenase/cyclohydrolase NAD(P)-binding" evidence="10">
    <location>
        <begin position="477"/>
        <end position="577"/>
    </location>
</feature>
<dbReference type="Pfam" id="PF06237">
    <property type="entry name" value="SLC52_ribofla_tr"/>
    <property type="match status" value="1"/>
</dbReference>
<gene>
    <name evidence="11" type="ORF">WKI299_LOCUS417</name>
</gene>
<keyword evidence="8 9" id="KW-0472">Membrane</keyword>
<feature type="transmembrane region" description="Helical" evidence="9">
    <location>
        <begin position="126"/>
        <end position="147"/>
    </location>
</feature>
<sequence length="607" mass="67333">MNLSAWIDVQGLIGEIPLIVTQAPEGWALPSATSICLSVANIAPIIIVLLRWRQGNRFSEIPYIYLIIVVGLLSCCVLAFTWQRTIFLFGRERSVWFFGSFMTLAMLDCSSSLVFFDYMKRFRDHYLTAVFLGEALTGIIPMFLLLAQGVGGEATCVLTINGTSLEPFYSEPRFSVKIYTLLLGCIIVASLISFILLRWTNIIALADAVQPVIHQTEELATDTDPNENRLMVSVIEPPESKSRPQMTRRVFIFLLLINTINSTILFGGLPSLSTYALLPYGQKAFYYSSLLTPATYSVALLINLRWETITIRATVIGSAIGLMLSIFIVIIATQSPCPWWSDTTHGAIIIVISWFLVTLIIAFLRITIGHRIKLEWKGDQGMFYFGASVQLGIEFQAINHLMHIAPSNLIDTINRLNNDDTVDGIILQLPLPLHLVDKTEKFIDAIRSDKDVDDHTTSNYNSYRQTSIPPITIPVVAAVREILLEINEPLQGKDIVTIGRSKYIGTPLALMLSQSTTDSKSSLISGATVTICHGDTHLNNLTWYCKNSDIVISTVGRAKVVQHRMIKEGVVVIDVEVELVARWITPVSGGVGRITVACLVPNLLELA</sequence>
<comment type="catalytic activity">
    <reaction evidence="1">
        <text>riboflavin(in) = riboflavin(out)</text>
        <dbReference type="Rhea" id="RHEA:35015"/>
        <dbReference type="ChEBI" id="CHEBI:57986"/>
    </reaction>
</comment>
<dbReference type="AlphaFoldDB" id="A0A816KRK7"/>
<keyword evidence="4" id="KW-0813">Transport</keyword>
<dbReference type="Proteomes" id="UP000663856">
    <property type="component" value="Unassembled WGS sequence"/>
</dbReference>
<accession>A0A816KRK7</accession>
<feature type="transmembrane region" description="Helical" evidence="9">
    <location>
        <begin position="284"/>
        <end position="302"/>
    </location>
</feature>
<keyword evidence="6 9" id="KW-0812">Transmembrane</keyword>
<evidence type="ECO:0000256" key="9">
    <source>
        <dbReference type="SAM" id="Phobius"/>
    </source>
</evidence>
<dbReference type="SUPFAM" id="SSF51735">
    <property type="entry name" value="NAD(P)-binding Rossmann-fold domains"/>
    <property type="match status" value="1"/>
</dbReference>
<feature type="transmembrane region" description="Helical" evidence="9">
    <location>
        <begin position="62"/>
        <end position="83"/>
    </location>
</feature>
<evidence type="ECO:0000313" key="12">
    <source>
        <dbReference type="Proteomes" id="UP000663856"/>
    </source>
</evidence>
<feature type="transmembrane region" description="Helical" evidence="9">
    <location>
        <begin position="250"/>
        <end position="272"/>
    </location>
</feature>
<evidence type="ECO:0000256" key="1">
    <source>
        <dbReference type="ARBA" id="ARBA00000215"/>
    </source>
</evidence>
<feature type="transmembrane region" description="Helical" evidence="9">
    <location>
        <begin position="27"/>
        <end position="50"/>
    </location>
</feature>
<feature type="transmembrane region" description="Helical" evidence="9">
    <location>
        <begin position="178"/>
        <end position="197"/>
    </location>
</feature>
<feature type="transmembrane region" description="Helical" evidence="9">
    <location>
        <begin position="95"/>
        <end position="119"/>
    </location>
</feature>
<keyword evidence="7 9" id="KW-1133">Transmembrane helix</keyword>
<evidence type="ECO:0000256" key="7">
    <source>
        <dbReference type="ARBA" id="ARBA00022989"/>
    </source>
</evidence>
<dbReference type="GO" id="GO:0006730">
    <property type="term" value="P:one-carbon metabolic process"/>
    <property type="evidence" value="ECO:0007669"/>
    <property type="project" value="UniProtKB-KW"/>
</dbReference>
<dbReference type="InterPro" id="IPR036291">
    <property type="entry name" value="NAD(P)-bd_dom_sf"/>
</dbReference>
<organism evidence="11 12">
    <name type="scientific">Rotaria magnacalcarata</name>
    <dbReference type="NCBI Taxonomy" id="392030"/>
    <lineage>
        <taxon>Eukaryota</taxon>
        <taxon>Metazoa</taxon>
        <taxon>Spiralia</taxon>
        <taxon>Gnathifera</taxon>
        <taxon>Rotifera</taxon>
        <taxon>Eurotatoria</taxon>
        <taxon>Bdelloidea</taxon>
        <taxon>Philodinida</taxon>
        <taxon>Philodinidae</taxon>
        <taxon>Rotaria</taxon>
    </lineage>
</organism>
<feature type="transmembrane region" description="Helical" evidence="9">
    <location>
        <begin position="309"/>
        <end position="332"/>
    </location>
</feature>
<evidence type="ECO:0000256" key="5">
    <source>
        <dbReference type="ARBA" id="ARBA00022475"/>
    </source>
</evidence>
<dbReference type="GO" id="GO:0032217">
    <property type="term" value="F:riboflavin transmembrane transporter activity"/>
    <property type="evidence" value="ECO:0007669"/>
    <property type="project" value="InterPro"/>
</dbReference>
<comment type="similarity">
    <text evidence="3">Belongs to the riboflavin transporter family.</text>
</comment>
<dbReference type="PANTHER" id="PTHR12929">
    <property type="entry name" value="SOLUTE CARRIER FAMILY 52"/>
    <property type="match status" value="1"/>
</dbReference>
<dbReference type="Gene3D" id="3.40.50.10860">
    <property type="entry name" value="Leucine Dehydrogenase, chain A, domain 1"/>
    <property type="match status" value="1"/>
</dbReference>
<reference evidence="11" key="1">
    <citation type="submission" date="2021-02" db="EMBL/GenBank/DDBJ databases">
        <authorList>
            <person name="Nowell W R."/>
        </authorList>
    </citation>
    <scope>NUCLEOTIDE SEQUENCE</scope>
</reference>
<dbReference type="Pfam" id="PF02882">
    <property type="entry name" value="THF_DHG_CYH_C"/>
    <property type="match status" value="1"/>
</dbReference>
<dbReference type="InterPro" id="IPR046346">
    <property type="entry name" value="Aminoacid_DH-like_N_sf"/>
</dbReference>
<dbReference type="InterPro" id="IPR000672">
    <property type="entry name" value="THF_DH/CycHdrlase"/>
</dbReference>
<evidence type="ECO:0000259" key="10">
    <source>
        <dbReference type="Pfam" id="PF02882"/>
    </source>
</evidence>
<evidence type="ECO:0000256" key="8">
    <source>
        <dbReference type="ARBA" id="ARBA00023136"/>
    </source>
</evidence>
<evidence type="ECO:0000313" key="11">
    <source>
        <dbReference type="EMBL" id="CAF1930032.1"/>
    </source>
</evidence>
<name>A0A816KRK7_9BILA</name>
<proteinExistence type="inferred from homology"/>
<dbReference type="PRINTS" id="PR00085">
    <property type="entry name" value="THFDHDRGNASE"/>
</dbReference>
<comment type="caution">
    <text evidence="11">The sequence shown here is derived from an EMBL/GenBank/DDBJ whole genome shotgun (WGS) entry which is preliminary data.</text>
</comment>
<evidence type="ECO:0000256" key="4">
    <source>
        <dbReference type="ARBA" id="ARBA00022448"/>
    </source>
</evidence>
<dbReference type="PANTHER" id="PTHR12929:SF10">
    <property type="entry name" value="RIBOFLAVIN TRANSPORTER"/>
    <property type="match status" value="1"/>
</dbReference>
<dbReference type="GO" id="GO:0005886">
    <property type="term" value="C:plasma membrane"/>
    <property type="evidence" value="ECO:0007669"/>
    <property type="project" value="UniProtKB-SubCell"/>
</dbReference>
<comment type="subcellular location">
    <subcellularLocation>
        <location evidence="2">Cell membrane</location>
        <topology evidence="2">Multi-pass membrane protein</topology>
    </subcellularLocation>
</comment>
<dbReference type="GO" id="GO:0004488">
    <property type="term" value="F:methylenetetrahydrofolate dehydrogenase (NADP+) activity"/>
    <property type="evidence" value="ECO:0007669"/>
    <property type="project" value="InterPro"/>
</dbReference>
<keyword evidence="5" id="KW-1003">Cell membrane</keyword>
<dbReference type="InterPro" id="IPR009357">
    <property type="entry name" value="Riboflavin_transptr"/>
</dbReference>
<dbReference type="Gene3D" id="3.40.50.720">
    <property type="entry name" value="NAD(P)-binding Rossmann-like Domain"/>
    <property type="match status" value="1"/>
</dbReference>
<evidence type="ECO:0000256" key="3">
    <source>
        <dbReference type="ARBA" id="ARBA00006366"/>
    </source>
</evidence>
<protein>
    <recommendedName>
        <fullName evidence="10">Tetrahydrofolate dehydrogenase/cyclohydrolase NAD(P)-binding domain-containing protein</fullName>
    </recommendedName>
</protein>
<feature type="transmembrane region" description="Helical" evidence="9">
    <location>
        <begin position="344"/>
        <end position="364"/>
    </location>
</feature>
<dbReference type="EMBL" id="CAJNRF010000025">
    <property type="protein sequence ID" value="CAF1930032.1"/>
    <property type="molecule type" value="Genomic_DNA"/>
</dbReference>
<dbReference type="InterPro" id="IPR020631">
    <property type="entry name" value="THF_DH/CycHdrlase_NAD-bd_dom"/>
</dbReference>
<evidence type="ECO:0000256" key="6">
    <source>
        <dbReference type="ARBA" id="ARBA00022692"/>
    </source>
</evidence>
<evidence type="ECO:0000256" key="2">
    <source>
        <dbReference type="ARBA" id="ARBA00004651"/>
    </source>
</evidence>